<evidence type="ECO:0000256" key="3">
    <source>
        <dbReference type="ARBA" id="ARBA00023163"/>
    </source>
</evidence>
<dbReference type="InterPro" id="IPR001647">
    <property type="entry name" value="HTH_TetR"/>
</dbReference>
<keyword evidence="8" id="KW-1185">Reference proteome</keyword>
<dbReference type="SUPFAM" id="SSF48498">
    <property type="entry name" value="Tetracyclin repressor-like, C-terminal domain"/>
    <property type="match status" value="1"/>
</dbReference>
<feature type="region of interest" description="Disordered" evidence="5">
    <location>
        <begin position="123"/>
        <end position="145"/>
    </location>
</feature>
<dbReference type="Pfam" id="PF00440">
    <property type="entry name" value="TetR_N"/>
    <property type="match status" value="1"/>
</dbReference>
<dbReference type="Pfam" id="PF13305">
    <property type="entry name" value="TetR_C_33"/>
    <property type="match status" value="1"/>
</dbReference>
<dbReference type="SUPFAM" id="SSF46689">
    <property type="entry name" value="Homeodomain-like"/>
    <property type="match status" value="1"/>
</dbReference>
<evidence type="ECO:0000256" key="2">
    <source>
        <dbReference type="ARBA" id="ARBA00023125"/>
    </source>
</evidence>
<evidence type="ECO:0000256" key="1">
    <source>
        <dbReference type="ARBA" id="ARBA00023015"/>
    </source>
</evidence>
<dbReference type="GO" id="GO:0000976">
    <property type="term" value="F:transcription cis-regulatory region binding"/>
    <property type="evidence" value="ECO:0007669"/>
    <property type="project" value="TreeGrafter"/>
</dbReference>
<dbReference type="Gene3D" id="1.10.357.10">
    <property type="entry name" value="Tetracycline Repressor, domain 2"/>
    <property type="match status" value="1"/>
</dbReference>
<feature type="domain" description="HTH tetR-type" evidence="6">
    <location>
        <begin position="9"/>
        <end position="69"/>
    </location>
</feature>
<dbReference type="GO" id="GO:0003700">
    <property type="term" value="F:DNA-binding transcription factor activity"/>
    <property type="evidence" value="ECO:0007669"/>
    <property type="project" value="TreeGrafter"/>
</dbReference>
<evidence type="ECO:0000256" key="5">
    <source>
        <dbReference type="SAM" id="MobiDB-lite"/>
    </source>
</evidence>
<sequence length="223" mass="23077">MARPRLHDDALRTRLLEVASRAISSGGEAAVTVRTVATEAGTSPSAVYALFGSREDLVAAVSEEGFRRFATHLGAAPRTDDPGADLVALGLAYRESALADPHFYRVMFDRAVPPEARTGVAADAREAGGPPSGTAADGETLPVPATQRPTFGVLRDAVARVLGGAPPERVESAAVGLWGLVHGLVTLELAGLLPGDAATRERRYAEAAGTVGPGLLRADPVRP</sequence>
<dbReference type="AlphaFoldDB" id="A0AA41U8Z4"/>
<dbReference type="PANTHER" id="PTHR30055:SF220">
    <property type="entry name" value="TETR-FAMILY REGULATORY PROTEIN"/>
    <property type="match status" value="1"/>
</dbReference>
<keyword evidence="2 4" id="KW-0238">DNA-binding</keyword>
<feature type="DNA-binding region" description="H-T-H motif" evidence="4">
    <location>
        <begin position="32"/>
        <end position="51"/>
    </location>
</feature>
<dbReference type="Proteomes" id="UP001165405">
    <property type="component" value="Unassembled WGS sequence"/>
</dbReference>
<dbReference type="Gene3D" id="1.10.10.60">
    <property type="entry name" value="Homeodomain-like"/>
    <property type="match status" value="1"/>
</dbReference>
<dbReference type="EMBL" id="JAKGSG010000052">
    <property type="protein sequence ID" value="MCF4122970.1"/>
    <property type="molecule type" value="Genomic_DNA"/>
</dbReference>
<dbReference type="InterPro" id="IPR025996">
    <property type="entry name" value="MT1864/Rv1816-like_C"/>
</dbReference>
<reference evidence="7" key="1">
    <citation type="submission" date="2022-01" db="EMBL/GenBank/DDBJ databases">
        <title>Antribacter sp. nov., isolated from Guizhou of China.</title>
        <authorList>
            <person name="Chengliang C."/>
            <person name="Ya Z."/>
        </authorList>
    </citation>
    <scope>NUCLEOTIDE SEQUENCE</scope>
    <source>
        <strain evidence="7">KLBMP 9083</strain>
    </source>
</reference>
<dbReference type="InterPro" id="IPR009057">
    <property type="entry name" value="Homeodomain-like_sf"/>
</dbReference>
<accession>A0AA41U8Z4</accession>
<keyword evidence="3" id="KW-0804">Transcription</keyword>
<keyword evidence="1" id="KW-0805">Transcription regulation</keyword>
<dbReference type="InterPro" id="IPR036271">
    <property type="entry name" value="Tet_transcr_reg_TetR-rel_C_sf"/>
</dbReference>
<protein>
    <submittedName>
        <fullName evidence="7">TetR/AcrR family transcriptional regulator</fullName>
    </submittedName>
</protein>
<gene>
    <name evidence="7" type="ORF">L1785_18500</name>
</gene>
<evidence type="ECO:0000259" key="6">
    <source>
        <dbReference type="PROSITE" id="PS50977"/>
    </source>
</evidence>
<name>A0AA41U8Z4_9MICO</name>
<evidence type="ECO:0000313" key="7">
    <source>
        <dbReference type="EMBL" id="MCF4122970.1"/>
    </source>
</evidence>
<evidence type="ECO:0000256" key="4">
    <source>
        <dbReference type="PROSITE-ProRule" id="PRU00335"/>
    </source>
</evidence>
<comment type="caution">
    <text evidence="7">The sequence shown here is derived from an EMBL/GenBank/DDBJ whole genome shotgun (WGS) entry which is preliminary data.</text>
</comment>
<proteinExistence type="predicted"/>
<dbReference type="RefSeq" id="WP_236090774.1">
    <property type="nucleotide sequence ID" value="NZ_JAKGSG010000052.1"/>
</dbReference>
<dbReference type="PROSITE" id="PS50977">
    <property type="entry name" value="HTH_TETR_2"/>
    <property type="match status" value="1"/>
</dbReference>
<dbReference type="PANTHER" id="PTHR30055">
    <property type="entry name" value="HTH-TYPE TRANSCRIPTIONAL REGULATOR RUTR"/>
    <property type="match status" value="1"/>
</dbReference>
<dbReference type="InterPro" id="IPR050109">
    <property type="entry name" value="HTH-type_TetR-like_transc_reg"/>
</dbReference>
<evidence type="ECO:0000313" key="8">
    <source>
        <dbReference type="Proteomes" id="UP001165405"/>
    </source>
</evidence>
<organism evidence="7 8">
    <name type="scientific">Antribacter soli</name>
    <dbReference type="NCBI Taxonomy" id="2910976"/>
    <lineage>
        <taxon>Bacteria</taxon>
        <taxon>Bacillati</taxon>
        <taxon>Actinomycetota</taxon>
        <taxon>Actinomycetes</taxon>
        <taxon>Micrococcales</taxon>
        <taxon>Promicromonosporaceae</taxon>
        <taxon>Antribacter</taxon>
    </lineage>
</organism>